<name>A0ABW7Q981_9MICO</name>
<evidence type="ECO:0008006" key="3">
    <source>
        <dbReference type="Google" id="ProtNLM"/>
    </source>
</evidence>
<reference evidence="1 2" key="1">
    <citation type="submission" date="2024-09" db="EMBL/GenBank/DDBJ databases">
        <authorList>
            <person name="Pan X."/>
        </authorList>
    </citation>
    <scope>NUCLEOTIDE SEQUENCE [LARGE SCALE GENOMIC DNA]</scope>
    <source>
        <strain evidence="1 2">B2969</strain>
    </source>
</reference>
<dbReference type="EMBL" id="JBIQWL010000004">
    <property type="protein sequence ID" value="MFH8251265.1"/>
    <property type="molecule type" value="Genomic_DNA"/>
</dbReference>
<comment type="caution">
    <text evidence="1">The sequence shown here is derived from an EMBL/GenBank/DDBJ whole genome shotgun (WGS) entry which is preliminary data.</text>
</comment>
<dbReference type="Proteomes" id="UP001610861">
    <property type="component" value="Unassembled WGS sequence"/>
</dbReference>
<evidence type="ECO:0000313" key="1">
    <source>
        <dbReference type="EMBL" id="MFH8251265.1"/>
    </source>
</evidence>
<gene>
    <name evidence="1" type="ORF">ACH3VR_12915</name>
</gene>
<proteinExistence type="predicted"/>
<accession>A0ABW7Q981</accession>
<evidence type="ECO:0000313" key="2">
    <source>
        <dbReference type="Proteomes" id="UP001610861"/>
    </source>
</evidence>
<organism evidence="1 2">
    <name type="scientific">Microbacterium alkaliflavum</name>
    <dbReference type="NCBI Taxonomy" id="3248839"/>
    <lineage>
        <taxon>Bacteria</taxon>
        <taxon>Bacillati</taxon>
        <taxon>Actinomycetota</taxon>
        <taxon>Actinomycetes</taxon>
        <taxon>Micrococcales</taxon>
        <taxon>Microbacteriaceae</taxon>
        <taxon>Microbacterium</taxon>
    </lineage>
</organism>
<keyword evidence="2" id="KW-1185">Reference proteome</keyword>
<dbReference type="RefSeq" id="WP_397556717.1">
    <property type="nucleotide sequence ID" value="NZ_JBIQWL010000004.1"/>
</dbReference>
<sequence length="271" mass="29299">MVADTIQTSVGPVPVLHRLALGVVLKDAMTDRIAVGPLRVGWEAEGHLLPRRSLPGWPCVDFEPVGTGRFRLRVTPRRPALITVRIDDPSRRYVPRRLTIPLWTHDELTDPSPANQIAVRSRTVQVWLWPGAAYPFSSGTTFLRARVARLGRGVPWSRIVAISSIGTVLGRAHGDDRGEFVLPLADTAQNPLQSSVTVRLLVRGPNGPAELPPPEVVARPANPPVPGDLDNSVLRGLAPPSSLVPSIPPPPLFTVPVGQAYHPASDITFVP</sequence>
<protein>
    <recommendedName>
        <fullName evidence="3">Carboxypeptidase regulatory-like domain-containing protein</fullName>
    </recommendedName>
</protein>